<evidence type="ECO:0000256" key="1">
    <source>
        <dbReference type="SAM" id="Coils"/>
    </source>
</evidence>
<protein>
    <submittedName>
        <fullName evidence="2">Uncharacterized protein</fullName>
    </submittedName>
</protein>
<comment type="caution">
    <text evidence="2">The sequence shown here is derived from an EMBL/GenBank/DDBJ whole genome shotgun (WGS) entry which is preliminary data.</text>
</comment>
<evidence type="ECO:0000313" key="3">
    <source>
        <dbReference type="Proteomes" id="UP001150641"/>
    </source>
</evidence>
<dbReference type="AlphaFoldDB" id="A0A9X2W403"/>
<name>A0A9X2W403_9ENTR</name>
<keyword evidence="3" id="KW-1185">Reference proteome</keyword>
<reference evidence="2" key="1">
    <citation type="submission" date="2022-03" db="EMBL/GenBank/DDBJ databases">
        <title>Proposal of a novel genus Dryocolo and two novel species.</title>
        <authorList>
            <person name="Maddock D.W."/>
            <person name="Brady C.L."/>
            <person name="Denman S."/>
            <person name="Arnold D."/>
        </authorList>
    </citation>
    <scope>NUCLEOTIDE SEQUENCE</scope>
    <source>
        <strain evidence="2">H6W4</strain>
    </source>
</reference>
<dbReference type="Proteomes" id="UP001150641">
    <property type="component" value="Unassembled WGS sequence"/>
</dbReference>
<gene>
    <name evidence="2" type="ORF">MUA00_01655</name>
</gene>
<dbReference type="RefSeq" id="WP_271121398.1">
    <property type="nucleotide sequence ID" value="NZ_JALHAN010000053.1"/>
</dbReference>
<sequence>MLEELLALKRRREGRLRRQIAAGNQRYQRLINCRQALEQERAERQKAWRQLGEEGRGKLAKERLHNLQRQLEAYFQRDKALESEIMQTEAECQQWLQEKQRLQQLFQQNRIDQEKLRYVLDEGLDAHS</sequence>
<evidence type="ECO:0000313" key="2">
    <source>
        <dbReference type="EMBL" id="MCT4700526.1"/>
    </source>
</evidence>
<feature type="coiled-coil region" evidence="1">
    <location>
        <begin position="57"/>
        <end position="105"/>
    </location>
</feature>
<proteinExistence type="predicted"/>
<organism evidence="2 3">
    <name type="scientific">Dryocola boscaweniae</name>
    <dbReference type="NCBI Taxonomy" id="2925397"/>
    <lineage>
        <taxon>Bacteria</taxon>
        <taxon>Pseudomonadati</taxon>
        <taxon>Pseudomonadota</taxon>
        <taxon>Gammaproteobacteria</taxon>
        <taxon>Enterobacterales</taxon>
        <taxon>Enterobacteriaceae</taxon>
        <taxon>Dryocola</taxon>
    </lineage>
</organism>
<keyword evidence="1" id="KW-0175">Coiled coil</keyword>
<dbReference type="EMBL" id="JALHAP010000066">
    <property type="protein sequence ID" value="MCT4700526.1"/>
    <property type="molecule type" value="Genomic_DNA"/>
</dbReference>
<accession>A0A9X2W403</accession>